<dbReference type="InterPro" id="IPR005530">
    <property type="entry name" value="SPW"/>
</dbReference>
<evidence type="ECO:0000256" key="1">
    <source>
        <dbReference type="SAM" id="Phobius"/>
    </source>
</evidence>
<proteinExistence type="predicted"/>
<feature type="transmembrane region" description="Helical" evidence="1">
    <location>
        <begin position="110"/>
        <end position="133"/>
    </location>
</feature>
<sequence>MSTWSGVRRWTVPAPTSADRRRNDLVMTWSPTRPARAGRVSTDATVGMLVVLAGLWMFLAPRFLAYESFTAVSGAERWAFPGTWSDKTAGLLIAAAMITRLVLPGLAQWCMAAVAAVGAWLVAAPFVLSYGSVSGTWPAIWNDVIGGVVLLLLAAAGALTARE</sequence>
<dbReference type="EMBL" id="BAAAGX010000002">
    <property type="protein sequence ID" value="GAA0220783.1"/>
    <property type="molecule type" value="Genomic_DNA"/>
</dbReference>
<keyword evidence="1" id="KW-1133">Transmembrane helix</keyword>
<gene>
    <name evidence="3" type="ORF">GCM10009539_02500</name>
</gene>
<evidence type="ECO:0000313" key="3">
    <source>
        <dbReference type="EMBL" id="GAA0220783.1"/>
    </source>
</evidence>
<organism evidence="3 4">
    <name type="scientific">Cryptosporangium japonicum</name>
    <dbReference type="NCBI Taxonomy" id="80872"/>
    <lineage>
        <taxon>Bacteria</taxon>
        <taxon>Bacillati</taxon>
        <taxon>Actinomycetota</taxon>
        <taxon>Actinomycetes</taxon>
        <taxon>Cryptosporangiales</taxon>
        <taxon>Cryptosporangiaceae</taxon>
        <taxon>Cryptosporangium</taxon>
    </lineage>
</organism>
<keyword evidence="1" id="KW-0472">Membrane</keyword>
<protein>
    <recommendedName>
        <fullName evidence="2">SPW repeat-containing integral membrane domain-containing protein</fullName>
    </recommendedName>
</protein>
<accession>A0ABP3D1A2</accession>
<keyword evidence="1" id="KW-0812">Transmembrane</keyword>
<feature type="transmembrane region" description="Helical" evidence="1">
    <location>
        <begin position="139"/>
        <end position="161"/>
    </location>
</feature>
<evidence type="ECO:0000259" key="2">
    <source>
        <dbReference type="Pfam" id="PF03779"/>
    </source>
</evidence>
<feature type="transmembrane region" description="Helical" evidence="1">
    <location>
        <begin position="46"/>
        <end position="64"/>
    </location>
</feature>
<evidence type="ECO:0000313" key="4">
    <source>
        <dbReference type="Proteomes" id="UP001500967"/>
    </source>
</evidence>
<reference evidence="4" key="1">
    <citation type="journal article" date="2019" name="Int. J. Syst. Evol. Microbiol.">
        <title>The Global Catalogue of Microorganisms (GCM) 10K type strain sequencing project: providing services to taxonomists for standard genome sequencing and annotation.</title>
        <authorList>
            <consortium name="The Broad Institute Genomics Platform"/>
            <consortium name="The Broad Institute Genome Sequencing Center for Infectious Disease"/>
            <person name="Wu L."/>
            <person name="Ma J."/>
        </authorList>
    </citation>
    <scope>NUCLEOTIDE SEQUENCE [LARGE SCALE GENOMIC DNA]</scope>
    <source>
        <strain evidence="4">JCM 10425</strain>
    </source>
</reference>
<name>A0ABP3D1A2_9ACTN</name>
<feature type="domain" description="SPW repeat-containing integral membrane" evidence="2">
    <location>
        <begin position="47"/>
        <end position="155"/>
    </location>
</feature>
<keyword evidence="4" id="KW-1185">Reference proteome</keyword>
<dbReference type="Pfam" id="PF03779">
    <property type="entry name" value="SPW"/>
    <property type="match status" value="1"/>
</dbReference>
<comment type="caution">
    <text evidence="3">The sequence shown here is derived from an EMBL/GenBank/DDBJ whole genome shotgun (WGS) entry which is preliminary data.</text>
</comment>
<dbReference type="Proteomes" id="UP001500967">
    <property type="component" value="Unassembled WGS sequence"/>
</dbReference>